<dbReference type="PANTHER" id="PTHR12039:SF0">
    <property type="entry name" value="NICOTINAMIDE-NUCLEOTIDE ADENYLYLTRANSFERASE"/>
    <property type="match status" value="1"/>
</dbReference>
<dbReference type="InterPro" id="IPR051182">
    <property type="entry name" value="Euk_NMN_adenylyltrnsfrase"/>
</dbReference>
<dbReference type="InterPro" id="IPR004821">
    <property type="entry name" value="Cyt_trans-like"/>
</dbReference>
<evidence type="ECO:0000313" key="3">
    <source>
        <dbReference type="WBParaSite" id="ACRNAN_scaffold41.g29005.t1"/>
    </source>
</evidence>
<dbReference type="InterPro" id="IPR014729">
    <property type="entry name" value="Rossmann-like_a/b/a_fold"/>
</dbReference>
<dbReference type="PANTHER" id="PTHR12039">
    <property type="entry name" value="NICOTINAMIDE MONONUCLEOTIDE ADENYLYLTRANSFERASE"/>
    <property type="match status" value="1"/>
</dbReference>
<name>A0A914DV78_9BILA</name>
<dbReference type="GO" id="GO:0009435">
    <property type="term" value="P:NAD+ biosynthetic process"/>
    <property type="evidence" value="ECO:0007669"/>
    <property type="project" value="TreeGrafter"/>
</dbReference>
<dbReference type="AlphaFoldDB" id="A0A914DV78"/>
<dbReference type="GO" id="GO:0004515">
    <property type="term" value="F:nicotinate-nucleotide adenylyltransferase activity"/>
    <property type="evidence" value="ECO:0007669"/>
    <property type="project" value="TreeGrafter"/>
</dbReference>
<feature type="domain" description="Cytidyltransferase-like" evidence="1">
    <location>
        <begin position="1"/>
        <end position="135"/>
    </location>
</feature>
<proteinExistence type="predicted"/>
<dbReference type="SUPFAM" id="SSF52374">
    <property type="entry name" value="Nucleotidylyl transferase"/>
    <property type="match status" value="1"/>
</dbReference>
<reference evidence="3" key="1">
    <citation type="submission" date="2022-11" db="UniProtKB">
        <authorList>
            <consortium name="WormBaseParasite"/>
        </authorList>
    </citation>
    <scope>IDENTIFICATION</scope>
</reference>
<dbReference type="Pfam" id="PF01467">
    <property type="entry name" value="CTP_transf_like"/>
    <property type="match status" value="1"/>
</dbReference>
<dbReference type="WBParaSite" id="ACRNAN_scaffold41.g29005.t1">
    <property type="protein sequence ID" value="ACRNAN_scaffold41.g29005.t1"/>
    <property type="gene ID" value="ACRNAN_scaffold41.g29005"/>
</dbReference>
<accession>A0A914DV78</accession>
<dbReference type="Gene3D" id="3.40.50.620">
    <property type="entry name" value="HUPs"/>
    <property type="match status" value="1"/>
</dbReference>
<evidence type="ECO:0000313" key="2">
    <source>
        <dbReference type="Proteomes" id="UP000887540"/>
    </source>
</evidence>
<protein>
    <submittedName>
        <fullName evidence="3">Cytidyltransferase-like domain-containing protein</fullName>
    </submittedName>
</protein>
<organism evidence="2 3">
    <name type="scientific">Acrobeloides nanus</name>
    <dbReference type="NCBI Taxonomy" id="290746"/>
    <lineage>
        <taxon>Eukaryota</taxon>
        <taxon>Metazoa</taxon>
        <taxon>Ecdysozoa</taxon>
        <taxon>Nematoda</taxon>
        <taxon>Chromadorea</taxon>
        <taxon>Rhabditida</taxon>
        <taxon>Tylenchina</taxon>
        <taxon>Cephalobomorpha</taxon>
        <taxon>Cephaloboidea</taxon>
        <taxon>Cephalobidae</taxon>
        <taxon>Acrobeloides</taxon>
    </lineage>
</organism>
<dbReference type="Proteomes" id="UP000887540">
    <property type="component" value="Unplaced"/>
</dbReference>
<dbReference type="GO" id="GO:0000309">
    <property type="term" value="F:nicotinamide-nucleotide adenylyltransferase activity"/>
    <property type="evidence" value="ECO:0007669"/>
    <property type="project" value="TreeGrafter"/>
</dbReference>
<sequence length="167" mass="19374">MKMAELSIQDSEWIKADFWEAKQTQWTRTIVVLKHHRDELQKEFGNSNFRLMLLCGGDVVDSFPRLLPSGENLWKPEDVEAIIRDFGIIIVDRTLAEPEKTLQQLNFLTPNVLKNAFVIKDDVFPNDVSSTLLRKAIRRGESILYCTPMPVAKYIKEWKLYLAHNLA</sequence>
<evidence type="ECO:0000259" key="1">
    <source>
        <dbReference type="Pfam" id="PF01467"/>
    </source>
</evidence>
<keyword evidence="2" id="KW-1185">Reference proteome</keyword>